<protein>
    <submittedName>
        <fullName evidence="3">Uncharacterized protein</fullName>
    </submittedName>
</protein>
<gene>
    <name evidence="3" type="ordered locus">Lxx24760</name>
</gene>
<feature type="region of interest" description="Disordered" evidence="1">
    <location>
        <begin position="141"/>
        <end position="189"/>
    </location>
</feature>
<evidence type="ECO:0000256" key="2">
    <source>
        <dbReference type="SAM" id="Phobius"/>
    </source>
</evidence>
<evidence type="ECO:0000313" key="3">
    <source>
        <dbReference type="EMBL" id="AAT90089.1"/>
    </source>
</evidence>
<dbReference type="HOGENOM" id="CLU_1432908_0_0_11"/>
<feature type="compositionally biased region" description="Basic residues" evidence="1">
    <location>
        <begin position="180"/>
        <end position="189"/>
    </location>
</feature>
<dbReference type="STRING" id="281090.Lxx24760"/>
<feature type="compositionally biased region" description="Basic and acidic residues" evidence="1">
    <location>
        <begin position="1"/>
        <end position="12"/>
    </location>
</feature>
<sequence length="189" mass="19860">MDTGVRKVEVLHPPRPVPASRREQLVSRGRRAESPTEPLGVGDLQLSEGCPGTGGTQVRDVTDDDSRAWGQPRLGASMKTALRTALGWIAAVLVNLGMLLFAAGLLVPRTDASPALGAGIGTLAAGALGGSVDTERTRVGAYGDDRRHQGQDDGTSPPKSRSSGKVPASVCLVADDPTTHKRTRRQPRR</sequence>
<accession>Q6AC03</accession>
<keyword evidence="2" id="KW-0472">Membrane</keyword>
<dbReference type="Proteomes" id="UP000001306">
    <property type="component" value="Chromosome"/>
</dbReference>
<keyword evidence="4" id="KW-1185">Reference proteome</keyword>
<feature type="transmembrane region" description="Helical" evidence="2">
    <location>
        <begin position="112"/>
        <end position="132"/>
    </location>
</feature>
<organism evidence="3 4">
    <name type="scientific">Leifsonia xyli subsp. xyli (strain CTCB07)</name>
    <dbReference type="NCBI Taxonomy" id="281090"/>
    <lineage>
        <taxon>Bacteria</taxon>
        <taxon>Bacillati</taxon>
        <taxon>Actinomycetota</taxon>
        <taxon>Actinomycetes</taxon>
        <taxon>Micrococcales</taxon>
        <taxon>Microbacteriaceae</taxon>
        <taxon>Leifsonia</taxon>
    </lineage>
</organism>
<feature type="region of interest" description="Disordered" evidence="1">
    <location>
        <begin position="1"/>
        <end position="66"/>
    </location>
</feature>
<evidence type="ECO:0000313" key="4">
    <source>
        <dbReference type="Proteomes" id="UP000001306"/>
    </source>
</evidence>
<keyword evidence="2" id="KW-1133">Transmembrane helix</keyword>
<feature type="transmembrane region" description="Helical" evidence="2">
    <location>
        <begin position="85"/>
        <end position="106"/>
    </location>
</feature>
<dbReference type="KEGG" id="lxx:Lxx24760"/>
<feature type="compositionally biased region" description="Basic and acidic residues" evidence="1">
    <location>
        <begin position="141"/>
        <end position="151"/>
    </location>
</feature>
<keyword evidence="2" id="KW-0812">Transmembrane</keyword>
<proteinExistence type="predicted"/>
<evidence type="ECO:0000256" key="1">
    <source>
        <dbReference type="SAM" id="MobiDB-lite"/>
    </source>
</evidence>
<dbReference type="EMBL" id="AE016822">
    <property type="protein sequence ID" value="AAT90089.1"/>
    <property type="molecule type" value="Genomic_DNA"/>
</dbReference>
<reference evidence="3 4" key="1">
    <citation type="journal article" date="2004" name="Mol. Plant Microbe Interact.">
        <title>The genome sequence of the Gram-positive sugarcane pathogen Leifsonia xyli subsp. xyli.</title>
        <authorList>
            <person name="Monteiro-Vitorello C.B."/>
            <person name="Camargo L.E.A."/>
            <person name="Van Sluys M.A."/>
            <person name="Kitajima J.P."/>
            <person name="Truffi D."/>
            <person name="do Amaral A.M."/>
            <person name="Harakava R."/>
            <person name="de Oliveira J.C.F."/>
            <person name="Wood D."/>
            <person name="de Oliveira M.C."/>
            <person name="Miyaki C.Y."/>
            <person name="Takita M.A."/>
            <person name="da Silva A.C.R."/>
            <person name="Furlan L.R."/>
            <person name="Carraro D.M."/>
            <person name="Camarotte G."/>
            <person name="Almeida N.F. Jr."/>
            <person name="Carrer H."/>
            <person name="Coutinho L.L."/>
            <person name="El-Dorry H.A."/>
            <person name="Ferro M.I.T."/>
            <person name="Gagliardi P.R."/>
            <person name="Giglioti E."/>
            <person name="Goldman M.H.S."/>
            <person name="Goldman G.H."/>
            <person name="Kimura E.T."/>
            <person name="Ferro E.S."/>
            <person name="Kuramae E.E."/>
            <person name="Lemos E.G.M."/>
            <person name="Lemos M.V.F."/>
            <person name="Mauro S.M.Z."/>
            <person name="Machado M.A."/>
            <person name="Marino C.L."/>
            <person name="Menck C.F."/>
            <person name="Nunes L.R."/>
            <person name="Oliveira R.C."/>
            <person name="Pereira G.G."/>
            <person name="Siqueira W."/>
            <person name="de Souza A.A."/>
            <person name="Tsai S.M."/>
            <person name="Zanca A.S."/>
            <person name="Simpson A.J.G."/>
            <person name="Brumbley S.M."/>
            <person name="Setubal J.C."/>
        </authorList>
    </citation>
    <scope>NUCLEOTIDE SEQUENCE [LARGE SCALE GENOMIC DNA]</scope>
    <source>
        <strain evidence="3 4">CTCB07</strain>
    </source>
</reference>
<dbReference type="AlphaFoldDB" id="Q6AC03"/>
<feature type="compositionally biased region" description="Basic and acidic residues" evidence="1">
    <location>
        <begin position="20"/>
        <end position="34"/>
    </location>
</feature>
<name>Q6AC03_LEIXX</name>